<keyword evidence="2" id="KW-0408">Iron</keyword>
<dbReference type="GO" id="GO:0046872">
    <property type="term" value="F:metal ion binding"/>
    <property type="evidence" value="ECO:0007669"/>
    <property type="project" value="UniProtKB-KW"/>
</dbReference>
<sequence length="594" mass="65086">MEFRQSIYDNAKNITDGCMGHEEAFCTAACPMHTDVKKYVRQIGEGDVDGALETIREKLFLPNTLGRICAHPCEVDCRRNTEFNEALSVAALKRYAAEKADDKAKWDYEVKSATGKKVAIIGAGPAGAQAAIDLRKAGHDVVIYEKLEVVGGMMRVGIPEYRLPREVIDFEYSYLEDLGVKFRMGVEIGKDVSFSSLQADFDAVIVANGAHLGGMPPVTGSDADGVMHAVDYLKEISLTHASENAGKKVAVIGGGDVAMDCARSSWRIGADEVSLISLESLEELPASQQEIDESQEEEVAFLNSWATDEILKDENGRVRGLMLKNVLSVFDKDGNFAPAFGDERKEIEVDTVIFATGQRVQDVTDGAVEQSGGGRYVVDKDTLATSVPNVFVAGDASGTVIVVQAMAHGQKAAKSVDRFLNQVDLAEKRNFKYEYSFQTRLDVPLPKGTENLPRTSGNHRPADERKRDFKAVDLGYNEEQAKSEAGRCLQCECKLCMDECLMMNDYGECPQDIFAEFLEKGGIEPIVPYSCNVCGGCSHVCPNDYPIGETFMAMRKDFILENDGKSPMEGHKAIEMHQMLGFSKLFTTKAKGGK</sequence>
<keyword evidence="1" id="KW-0479">Metal-binding</keyword>
<dbReference type="SUPFAM" id="SSF51971">
    <property type="entry name" value="Nucleotide-binding domain"/>
    <property type="match status" value="2"/>
</dbReference>
<dbReference type="InterPro" id="IPR017896">
    <property type="entry name" value="4Fe4S_Fe-S-bd"/>
</dbReference>
<dbReference type="Gene3D" id="1.10.1060.10">
    <property type="entry name" value="Alpha-helical ferredoxin"/>
    <property type="match status" value="2"/>
</dbReference>
<evidence type="ECO:0000256" key="3">
    <source>
        <dbReference type="ARBA" id="ARBA00023014"/>
    </source>
</evidence>
<reference evidence="5 6" key="1">
    <citation type="submission" date="2015-08" db="EMBL/GenBank/DDBJ databases">
        <title>The complete genome sequence of Bacillus beveridgei MLTeJB.</title>
        <authorList>
            <person name="Hanson T.E."/>
            <person name="Mesa C."/>
            <person name="Basesman S.M."/>
            <person name="Oremland R.S."/>
        </authorList>
    </citation>
    <scope>NUCLEOTIDE SEQUENCE [LARGE SCALE GENOMIC DNA]</scope>
    <source>
        <strain evidence="5 6">MLTeJB</strain>
    </source>
</reference>
<dbReference type="PROSITE" id="PS51379">
    <property type="entry name" value="4FE4S_FER_2"/>
    <property type="match status" value="1"/>
</dbReference>
<accession>A0A1D7QR08</accession>
<dbReference type="InterPro" id="IPR009051">
    <property type="entry name" value="Helical_ferredxn"/>
</dbReference>
<dbReference type="PROSITE" id="PS00198">
    <property type="entry name" value="4FE4S_FER_1"/>
    <property type="match status" value="1"/>
</dbReference>
<dbReference type="InterPro" id="IPR036188">
    <property type="entry name" value="FAD/NAD-bd_sf"/>
</dbReference>
<dbReference type="Proteomes" id="UP000094463">
    <property type="component" value="Chromosome"/>
</dbReference>
<name>A0A1D7QR08_9BACI</name>
<dbReference type="AlphaFoldDB" id="A0A1D7QR08"/>
<dbReference type="PANTHER" id="PTHR42783:SF3">
    <property type="entry name" value="GLUTAMATE SYNTHASE [NADPH] SMALL CHAIN-RELATED"/>
    <property type="match status" value="1"/>
</dbReference>
<dbReference type="Gene3D" id="3.40.50.720">
    <property type="entry name" value="NAD(P)-binding Rossmann-like Domain"/>
    <property type="match status" value="1"/>
</dbReference>
<proteinExistence type="predicted"/>
<dbReference type="PANTHER" id="PTHR42783">
    <property type="entry name" value="GLUTAMATE SYNTHASE [NADPH] SMALL CHAIN"/>
    <property type="match status" value="1"/>
</dbReference>
<dbReference type="InterPro" id="IPR017900">
    <property type="entry name" value="4Fe4S_Fe_S_CS"/>
</dbReference>
<organism evidence="5 6">
    <name type="scientific">Salisediminibacterium beveridgei</name>
    <dbReference type="NCBI Taxonomy" id="632773"/>
    <lineage>
        <taxon>Bacteria</taxon>
        <taxon>Bacillati</taxon>
        <taxon>Bacillota</taxon>
        <taxon>Bacilli</taxon>
        <taxon>Bacillales</taxon>
        <taxon>Bacillaceae</taxon>
        <taxon>Salisediminibacterium</taxon>
    </lineage>
</organism>
<dbReference type="PATRIC" id="fig|632773.3.peg.56"/>
<evidence type="ECO:0000259" key="4">
    <source>
        <dbReference type="PROSITE" id="PS51379"/>
    </source>
</evidence>
<dbReference type="PRINTS" id="PR00419">
    <property type="entry name" value="ADXRDTASE"/>
</dbReference>
<evidence type="ECO:0000313" key="5">
    <source>
        <dbReference type="EMBL" id="AOM81454.1"/>
    </source>
</evidence>
<dbReference type="EC" id="1.4.1.13" evidence="5"/>
<keyword evidence="3" id="KW-0411">Iron-sulfur</keyword>
<dbReference type="EMBL" id="CP012502">
    <property type="protein sequence ID" value="AOM81454.1"/>
    <property type="molecule type" value="Genomic_DNA"/>
</dbReference>
<evidence type="ECO:0000256" key="2">
    <source>
        <dbReference type="ARBA" id="ARBA00023004"/>
    </source>
</evidence>
<dbReference type="InterPro" id="IPR028261">
    <property type="entry name" value="DPD_II"/>
</dbReference>
<gene>
    <name evidence="5" type="primary">gltD-1</name>
    <name evidence="5" type="ORF">BBEV_0058</name>
</gene>
<dbReference type="OrthoDB" id="9803192at2"/>
<dbReference type="SUPFAM" id="SSF46548">
    <property type="entry name" value="alpha-helical ferredoxin"/>
    <property type="match status" value="2"/>
</dbReference>
<dbReference type="GO" id="GO:0004355">
    <property type="term" value="F:glutamate synthase (NADPH) activity"/>
    <property type="evidence" value="ECO:0007669"/>
    <property type="project" value="UniProtKB-EC"/>
</dbReference>
<evidence type="ECO:0000256" key="1">
    <source>
        <dbReference type="ARBA" id="ARBA00022723"/>
    </source>
</evidence>
<keyword evidence="6" id="KW-1185">Reference proteome</keyword>
<protein>
    <submittedName>
        <fullName evidence="5">Glutamate synthase [NADPH] small chain</fullName>
        <ecNumber evidence="5">1.4.1.13</ecNumber>
    </submittedName>
</protein>
<dbReference type="GO" id="GO:0051536">
    <property type="term" value="F:iron-sulfur cluster binding"/>
    <property type="evidence" value="ECO:0007669"/>
    <property type="project" value="UniProtKB-KW"/>
</dbReference>
<dbReference type="Pfam" id="PF07992">
    <property type="entry name" value="Pyr_redox_2"/>
    <property type="match status" value="1"/>
</dbReference>
<dbReference type="Pfam" id="PF14691">
    <property type="entry name" value="Fer4_20"/>
    <property type="match status" value="2"/>
</dbReference>
<dbReference type="STRING" id="632773.BBEV_0058"/>
<keyword evidence="5" id="KW-0560">Oxidoreductase</keyword>
<dbReference type="RefSeq" id="WP_069363629.1">
    <property type="nucleotide sequence ID" value="NZ_CP012502.1"/>
</dbReference>
<dbReference type="KEGG" id="bbev:BBEV_0058"/>
<evidence type="ECO:0000313" key="6">
    <source>
        <dbReference type="Proteomes" id="UP000094463"/>
    </source>
</evidence>
<feature type="domain" description="4Fe-4S ferredoxin-type" evidence="4">
    <location>
        <begin position="522"/>
        <end position="551"/>
    </location>
</feature>
<dbReference type="InterPro" id="IPR023753">
    <property type="entry name" value="FAD/NAD-binding_dom"/>
</dbReference>
<dbReference type="Gene3D" id="3.50.50.60">
    <property type="entry name" value="FAD/NAD(P)-binding domain"/>
    <property type="match status" value="1"/>
</dbReference>